<sequence>MLVCRGPASTVCCAQQPRSKGQLSMLWAGCHEINSMSQRKVILAVDVQPLAFAASRSTNQCFLKLVMASRQISDLLGTPSFRVGVTGCAHQPQHYSCNASYENRLVQFYLQRFVVRQRAGTLEF</sequence>
<organism evidence="1">
    <name type="scientific">Physcomitrium patens</name>
    <name type="common">Spreading-leaved earth moss</name>
    <name type="synonym">Physcomitrella patens</name>
    <dbReference type="NCBI Taxonomy" id="3218"/>
    <lineage>
        <taxon>Eukaryota</taxon>
        <taxon>Viridiplantae</taxon>
        <taxon>Streptophyta</taxon>
        <taxon>Embryophyta</taxon>
        <taxon>Bryophyta</taxon>
        <taxon>Bryophytina</taxon>
        <taxon>Bryopsida</taxon>
        <taxon>Funariidae</taxon>
        <taxon>Funariales</taxon>
        <taxon>Funariaceae</taxon>
        <taxon>Physcomitrium</taxon>
    </lineage>
</organism>
<dbReference type="Proteomes" id="UP000006727">
    <property type="component" value="Chromosome 2"/>
</dbReference>
<dbReference type="PaxDb" id="3218-PP1S165_25V6.1"/>
<dbReference type="EMBL" id="ABEU02000002">
    <property type="protein sequence ID" value="PNR60196.1"/>
    <property type="molecule type" value="Genomic_DNA"/>
</dbReference>
<evidence type="ECO:0000313" key="2">
    <source>
        <dbReference type="EnsemblPlants" id="PAC:32935236.CDS.1"/>
    </source>
</evidence>
<name>A0A2K1L2F4_PHYPA</name>
<evidence type="ECO:0000313" key="1">
    <source>
        <dbReference type="EMBL" id="PNR60196.1"/>
    </source>
</evidence>
<dbReference type="InParanoid" id="A0A2K1L2F4"/>
<protein>
    <submittedName>
        <fullName evidence="1 2">Uncharacterized protein</fullName>
    </submittedName>
</protein>
<dbReference type="EnsemblPlants" id="Pp3c2_20450V3.1">
    <property type="protein sequence ID" value="PAC:32935236.CDS.1"/>
    <property type="gene ID" value="Pp3c2_20450"/>
</dbReference>
<dbReference type="Gramene" id="Pp3c2_20450V3.1">
    <property type="protein sequence ID" value="PAC:32935236.CDS.1"/>
    <property type="gene ID" value="Pp3c2_20450"/>
</dbReference>
<gene>
    <name evidence="1" type="ORF">PHYPA_002989</name>
</gene>
<evidence type="ECO:0000313" key="3">
    <source>
        <dbReference type="Proteomes" id="UP000006727"/>
    </source>
</evidence>
<reference evidence="2" key="3">
    <citation type="submission" date="2020-12" db="UniProtKB">
        <authorList>
            <consortium name="EnsemblPlants"/>
        </authorList>
    </citation>
    <scope>IDENTIFICATION</scope>
</reference>
<dbReference type="AlphaFoldDB" id="A0A2K1L2F4"/>
<reference evidence="1 3" key="1">
    <citation type="journal article" date="2008" name="Science">
        <title>The Physcomitrella genome reveals evolutionary insights into the conquest of land by plants.</title>
        <authorList>
            <person name="Rensing S."/>
            <person name="Lang D."/>
            <person name="Zimmer A."/>
            <person name="Terry A."/>
            <person name="Salamov A."/>
            <person name="Shapiro H."/>
            <person name="Nishiyama T."/>
            <person name="Perroud P.-F."/>
            <person name="Lindquist E."/>
            <person name="Kamisugi Y."/>
            <person name="Tanahashi T."/>
            <person name="Sakakibara K."/>
            <person name="Fujita T."/>
            <person name="Oishi K."/>
            <person name="Shin-I T."/>
            <person name="Kuroki Y."/>
            <person name="Toyoda A."/>
            <person name="Suzuki Y."/>
            <person name="Hashimoto A."/>
            <person name="Yamaguchi K."/>
            <person name="Sugano A."/>
            <person name="Kohara Y."/>
            <person name="Fujiyama A."/>
            <person name="Anterola A."/>
            <person name="Aoki S."/>
            <person name="Ashton N."/>
            <person name="Barbazuk W.B."/>
            <person name="Barker E."/>
            <person name="Bennetzen J."/>
            <person name="Bezanilla M."/>
            <person name="Blankenship R."/>
            <person name="Cho S.H."/>
            <person name="Dutcher S."/>
            <person name="Estelle M."/>
            <person name="Fawcett J.A."/>
            <person name="Gundlach H."/>
            <person name="Hanada K."/>
            <person name="Heyl A."/>
            <person name="Hicks K.A."/>
            <person name="Hugh J."/>
            <person name="Lohr M."/>
            <person name="Mayer K."/>
            <person name="Melkozernov A."/>
            <person name="Murata T."/>
            <person name="Nelson D."/>
            <person name="Pils B."/>
            <person name="Prigge M."/>
            <person name="Reiss B."/>
            <person name="Renner T."/>
            <person name="Rombauts S."/>
            <person name="Rushton P."/>
            <person name="Sanderfoot A."/>
            <person name="Schween G."/>
            <person name="Shiu S.-H."/>
            <person name="Stueber K."/>
            <person name="Theodoulou F.L."/>
            <person name="Tu H."/>
            <person name="Van de Peer Y."/>
            <person name="Verrier P.J."/>
            <person name="Waters E."/>
            <person name="Wood A."/>
            <person name="Yang L."/>
            <person name="Cove D."/>
            <person name="Cuming A."/>
            <person name="Hasebe M."/>
            <person name="Lucas S."/>
            <person name="Mishler D.B."/>
            <person name="Reski R."/>
            <person name="Grigoriev I."/>
            <person name="Quatrano R.S."/>
            <person name="Boore J.L."/>
        </authorList>
    </citation>
    <scope>NUCLEOTIDE SEQUENCE [LARGE SCALE GENOMIC DNA]</scope>
    <source>
        <strain evidence="2 3">cv. Gransden 2004</strain>
    </source>
</reference>
<proteinExistence type="predicted"/>
<accession>A0A2K1L2F4</accession>
<reference evidence="1 3" key="2">
    <citation type="journal article" date="2018" name="Plant J.">
        <title>The Physcomitrella patens chromosome-scale assembly reveals moss genome structure and evolution.</title>
        <authorList>
            <person name="Lang D."/>
            <person name="Ullrich K.K."/>
            <person name="Murat F."/>
            <person name="Fuchs J."/>
            <person name="Jenkins J."/>
            <person name="Haas F.B."/>
            <person name="Piednoel M."/>
            <person name="Gundlach H."/>
            <person name="Van Bel M."/>
            <person name="Meyberg R."/>
            <person name="Vives C."/>
            <person name="Morata J."/>
            <person name="Symeonidi A."/>
            <person name="Hiss M."/>
            <person name="Muchero W."/>
            <person name="Kamisugi Y."/>
            <person name="Saleh O."/>
            <person name="Blanc G."/>
            <person name="Decker E.L."/>
            <person name="van Gessel N."/>
            <person name="Grimwood J."/>
            <person name="Hayes R.D."/>
            <person name="Graham S.W."/>
            <person name="Gunter L.E."/>
            <person name="McDaniel S.F."/>
            <person name="Hoernstein S.N.W."/>
            <person name="Larsson A."/>
            <person name="Li F.W."/>
            <person name="Perroud P.F."/>
            <person name="Phillips J."/>
            <person name="Ranjan P."/>
            <person name="Rokshar D.S."/>
            <person name="Rothfels C.J."/>
            <person name="Schneider L."/>
            <person name="Shu S."/>
            <person name="Stevenson D.W."/>
            <person name="Thummler F."/>
            <person name="Tillich M."/>
            <person name="Villarreal Aguilar J.C."/>
            <person name="Widiez T."/>
            <person name="Wong G.K."/>
            <person name="Wymore A."/>
            <person name="Zhang Y."/>
            <person name="Zimmer A.D."/>
            <person name="Quatrano R.S."/>
            <person name="Mayer K.F.X."/>
            <person name="Goodstein D."/>
            <person name="Casacuberta J.M."/>
            <person name="Vandepoele K."/>
            <person name="Reski R."/>
            <person name="Cuming A.C."/>
            <person name="Tuskan G.A."/>
            <person name="Maumus F."/>
            <person name="Salse J."/>
            <person name="Schmutz J."/>
            <person name="Rensing S.A."/>
        </authorList>
    </citation>
    <scope>NUCLEOTIDE SEQUENCE [LARGE SCALE GENOMIC DNA]</scope>
    <source>
        <strain evidence="2 3">cv. Gransden 2004</strain>
    </source>
</reference>
<keyword evidence="3" id="KW-1185">Reference proteome</keyword>